<evidence type="ECO:0000313" key="1">
    <source>
        <dbReference type="EMBL" id="MBX7458517.1"/>
    </source>
</evidence>
<evidence type="ECO:0008006" key="3">
    <source>
        <dbReference type="Google" id="ProtNLM"/>
    </source>
</evidence>
<dbReference type="EMBL" id="JAIGNK010000003">
    <property type="protein sequence ID" value="MBX7458517.1"/>
    <property type="molecule type" value="Genomic_DNA"/>
</dbReference>
<dbReference type="Proteomes" id="UP000783253">
    <property type="component" value="Unassembled WGS sequence"/>
</dbReference>
<proteinExistence type="predicted"/>
<protein>
    <recommendedName>
        <fullName evidence="3">Right-handed parallel beta-helix repeat-containing protein</fullName>
    </recommendedName>
</protein>
<dbReference type="InterPro" id="IPR011050">
    <property type="entry name" value="Pectin_lyase_fold/virulence"/>
</dbReference>
<reference evidence="1 2" key="1">
    <citation type="submission" date="2021-08" db="EMBL/GenBank/DDBJ databases">
        <title>Comparative Genomics Analysis of the Genus Qipengyuania Reveals Extensive Genetic Diversity and Metabolic Versatility, Including the Description of Fifteen Novel Species.</title>
        <authorList>
            <person name="Liu Y."/>
        </authorList>
    </citation>
    <scope>NUCLEOTIDE SEQUENCE [LARGE SCALE GENOMIC DNA]</scope>
    <source>
        <strain evidence="1 2">1NDH17</strain>
    </source>
</reference>
<dbReference type="RefSeq" id="WP_221573922.1">
    <property type="nucleotide sequence ID" value="NZ_JAIGNK010000003.1"/>
</dbReference>
<keyword evidence="2" id="KW-1185">Reference proteome</keyword>
<organism evidence="1 2">
    <name type="scientific">Qipengyuania polymorpha</name>
    <dbReference type="NCBI Taxonomy" id="2867234"/>
    <lineage>
        <taxon>Bacteria</taxon>
        <taxon>Pseudomonadati</taxon>
        <taxon>Pseudomonadota</taxon>
        <taxon>Alphaproteobacteria</taxon>
        <taxon>Sphingomonadales</taxon>
        <taxon>Erythrobacteraceae</taxon>
        <taxon>Qipengyuania</taxon>
    </lineage>
</organism>
<sequence length="650" mass="70772">MSALAIPALGLASRAAQALPALYGDLARRSPAADVARLDSTGHDEPGKGAASYISDGLCDEPLLAAHPRFVFRTANNRIFRLMPEAGSLSVEQGGAAGDGAVNDQPALQAAIDYAHAAGARELRFENEIYRVDCPPRYSPVEDKRAEDGRPLVIRKSLSLKGCAPNRTTLDFRAMDGVDPETDWQLVAKSASDPTLSVWRGGAIYLQGDVPDPGEGQRSIARLELDRLVLKGNRQNTGAWTYPADPISGDGWDISDRGLWVQDCYVGEIHMRDTDMTGFKGEVVYLAGSANAVEKVVLSNCRFATSNGSAFNPGIDCEVLATDCSFGDCFQAQEDVAKTRAVYRNCTWHDCDHMALGCGSANGVYYAQAYPTRDADAPPPVTVLDNCEFRSIRSLRFQSWVRGTIRTIDTTVSLNGSDAMALRDTDLAIEAWLDRKNGIHALSLNGVASLTEAVPGAPAGIYKLPPANVRLKLSHHRTEQARANGFEWWGSYWTGYVHRSCAMHVEGDCAGNRLPNGGANPVSMPLVTYERGRYTSRGWARGWYKLPAITGSGEIAPAAPFMTVQMASGIIADMTLRRTPTGGADYGFSDGQRIRILKHDATGSIRFVKGASSSFAVNETRVLDNAYDWIEFSYNRDWQRWEEEGFFSDA</sequence>
<comment type="caution">
    <text evidence="1">The sequence shown here is derived from an EMBL/GenBank/DDBJ whole genome shotgun (WGS) entry which is preliminary data.</text>
</comment>
<dbReference type="Gene3D" id="2.160.20.10">
    <property type="entry name" value="Single-stranded right-handed beta-helix, Pectin lyase-like"/>
    <property type="match status" value="1"/>
</dbReference>
<name>A0ABS7J1A6_9SPHN</name>
<accession>A0ABS7J1A6</accession>
<dbReference type="SUPFAM" id="SSF51126">
    <property type="entry name" value="Pectin lyase-like"/>
    <property type="match status" value="1"/>
</dbReference>
<gene>
    <name evidence="1" type="ORF">K3152_09685</name>
</gene>
<evidence type="ECO:0000313" key="2">
    <source>
        <dbReference type="Proteomes" id="UP000783253"/>
    </source>
</evidence>
<dbReference type="InterPro" id="IPR012334">
    <property type="entry name" value="Pectin_lyas_fold"/>
</dbReference>